<feature type="domain" description="Cyclic nucleotide-binding" evidence="4">
    <location>
        <begin position="35"/>
        <end position="111"/>
    </location>
</feature>
<dbReference type="InterPro" id="IPR012318">
    <property type="entry name" value="HTH_CRP"/>
</dbReference>
<keyword evidence="2" id="KW-0238">DNA-binding</keyword>
<dbReference type="PROSITE" id="PS51063">
    <property type="entry name" value="HTH_CRP_2"/>
    <property type="match status" value="1"/>
</dbReference>
<comment type="caution">
    <text evidence="6">The sequence shown here is derived from an EMBL/GenBank/DDBJ whole genome shotgun (WGS) entry which is preliminary data.</text>
</comment>
<keyword evidence="7" id="KW-1185">Reference proteome</keyword>
<dbReference type="InterPro" id="IPR014710">
    <property type="entry name" value="RmlC-like_jellyroll"/>
</dbReference>
<accession>A0A0E9N647</accession>
<feature type="domain" description="HTH crp-type" evidence="5">
    <location>
        <begin position="148"/>
        <end position="219"/>
    </location>
</feature>
<dbReference type="RefSeq" id="WP_046370835.1">
    <property type="nucleotide sequence ID" value="NZ_BBWV01000004.1"/>
</dbReference>
<dbReference type="InterPro" id="IPR036390">
    <property type="entry name" value="WH_DNA-bd_sf"/>
</dbReference>
<evidence type="ECO:0000256" key="3">
    <source>
        <dbReference type="ARBA" id="ARBA00023163"/>
    </source>
</evidence>
<dbReference type="STRING" id="1220578.FPE01S_04_00730"/>
<dbReference type="SMART" id="SM00100">
    <property type="entry name" value="cNMP"/>
    <property type="match status" value="1"/>
</dbReference>
<evidence type="ECO:0000313" key="7">
    <source>
        <dbReference type="Proteomes" id="UP000033121"/>
    </source>
</evidence>
<dbReference type="CDD" id="cd00038">
    <property type="entry name" value="CAP_ED"/>
    <property type="match status" value="1"/>
</dbReference>
<evidence type="ECO:0000256" key="1">
    <source>
        <dbReference type="ARBA" id="ARBA00023015"/>
    </source>
</evidence>
<dbReference type="SUPFAM" id="SSF51206">
    <property type="entry name" value="cAMP-binding domain-like"/>
    <property type="match status" value="1"/>
</dbReference>
<dbReference type="SUPFAM" id="SSF46785">
    <property type="entry name" value="Winged helix' DNA-binding domain"/>
    <property type="match status" value="1"/>
</dbReference>
<keyword evidence="1" id="KW-0805">Transcription regulation</keyword>
<dbReference type="Pfam" id="PF13545">
    <property type="entry name" value="HTH_Crp_2"/>
    <property type="match status" value="1"/>
</dbReference>
<dbReference type="PANTHER" id="PTHR24567:SF26">
    <property type="entry name" value="REGULATORY PROTEIN YEIL"/>
    <property type="match status" value="1"/>
</dbReference>
<dbReference type="InterPro" id="IPR036388">
    <property type="entry name" value="WH-like_DNA-bd_sf"/>
</dbReference>
<evidence type="ECO:0000256" key="2">
    <source>
        <dbReference type="ARBA" id="ARBA00023125"/>
    </source>
</evidence>
<dbReference type="Gene3D" id="2.60.120.10">
    <property type="entry name" value="Jelly Rolls"/>
    <property type="match status" value="1"/>
</dbReference>
<protein>
    <submittedName>
        <fullName evidence="6">Putative CRP/FNR family transcriptional regulator</fullName>
    </submittedName>
</protein>
<keyword evidence="3" id="KW-0804">Transcription</keyword>
<dbReference type="AlphaFoldDB" id="A0A0E9N647"/>
<dbReference type="OrthoDB" id="9127033at2"/>
<dbReference type="GO" id="GO:0003677">
    <property type="term" value="F:DNA binding"/>
    <property type="evidence" value="ECO:0007669"/>
    <property type="project" value="UniProtKB-KW"/>
</dbReference>
<evidence type="ECO:0000313" key="6">
    <source>
        <dbReference type="EMBL" id="GAO44830.1"/>
    </source>
</evidence>
<sequence>MKSAKPCQLNNCFFCNGCLPEWKPAIDGHRKTIRFSKGETLFQEGDPVSGIFFVETGCVKVHKHWGSEKELILRFASNGDIIGHRGLGSETAFPVTATALEPTTACFIPIDFFLASLKVNHEFTLQLMLFYAKELQDSERKMRNLAHMPVKGRLAISLLLLQEKFGRDSEGALNLPIQQQDIASYIGTAYETLFRFMQEFIANGWIRKDGKKIYILDAAALAQTVDSLSA</sequence>
<dbReference type="Pfam" id="PF00027">
    <property type="entry name" value="cNMP_binding"/>
    <property type="match status" value="1"/>
</dbReference>
<dbReference type="Proteomes" id="UP000033121">
    <property type="component" value="Unassembled WGS sequence"/>
</dbReference>
<dbReference type="PANTHER" id="PTHR24567">
    <property type="entry name" value="CRP FAMILY TRANSCRIPTIONAL REGULATORY PROTEIN"/>
    <property type="match status" value="1"/>
</dbReference>
<evidence type="ECO:0000259" key="4">
    <source>
        <dbReference type="PROSITE" id="PS50042"/>
    </source>
</evidence>
<proteinExistence type="predicted"/>
<dbReference type="GO" id="GO:0003700">
    <property type="term" value="F:DNA-binding transcription factor activity"/>
    <property type="evidence" value="ECO:0007669"/>
    <property type="project" value="TreeGrafter"/>
</dbReference>
<gene>
    <name evidence="6" type="ORF">FPE01S_04_00730</name>
</gene>
<name>A0A0E9N647_9BACT</name>
<dbReference type="EMBL" id="BBWV01000004">
    <property type="protein sequence ID" value="GAO44830.1"/>
    <property type="molecule type" value="Genomic_DNA"/>
</dbReference>
<dbReference type="InterPro" id="IPR000595">
    <property type="entry name" value="cNMP-bd_dom"/>
</dbReference>
<evidence type="ECO:0000259" key="5">
    <source>
        <dbReference type="PROSITE" id="PS51063"/>
    </source>
</evidence>
<dbReference type="PROSITE" id="PS50042">
    <property type="entry name" value="CNMP_BINDING_3"/>
    <property type="match status" value="1"/>
</dbReference>
<reference evidence="6 7" key="1">
    <citation type="submission" date="2015-04" db="EMBL/GenBank/DDBJ databases">
        <title>Whole genome shotgun sequence of Flavihumibacter petaseus NBRC 106054.</title>
        <authorList>
            <person name="Miyazawa S."/>
            <person name="Hosoyama A."/>
            <person name="Hashimoto M."/>
            <person name="Noguchi M."/>
            <person name="Tsuchikane K."/>
            <person name="Ohji S."/>
            <person name="Yamazoe A."/>
            <person name="Ichikawa N."/>
            <person name="Kimura A."/>
            <person name="Fujita N."/>
        </authorList>
    </citation>
    <scope>NUCLEOTIDE SEQUENCE [LARGE SCALE GENOMIC DNA]</scope>
    <source>
        <strain evidence="6 7">NBRC 106054</strain>
    </source>
</reference>
<dbReference type="InterPro" id="IPR050397">
    <property type="entry name" value="Env_Response_Regulators"/>
</dbReference>
<dbReference type="SMART" id="SM00419">
    <property type="entry name" value="HTH_CRP"/>
    <property type="match status" value="1"/>
</dbReference>
<dbReference type="InterPro" id="IPR018490">
    <property type="entry name" value="cNMP-bd_dom_sf"/>
</dbReference>
<dbReference type="GO" id="GO:0005829">
    <property type="term" value="C:cytosol"/>
    <property type="evidence" value="ECO:0007669"/>
    <property type="project" value="TreeGrafter"/>
</dbReference>
<organism evidence="6 7">
    <name type="scientific">Flavihumibacter petaseus NBRC 106054</name>
    <dbReference type="NCBI Taxonomy" id="1220578"/>
    <lineage>
        <taxon>Bacteria</taxon>
        <taxon>Pseudomonadati</taxon>
        <taxon>Bacteroidota</taxon>
        <taxon>Chitinophagia</taxon>
        <taxon>Chitinophagales</taxon>
        <taxon>Chitinophagaceae</taxon>
        <taxon>Flavihumibacter</taxon>
    </lineage>
</organism>
<dbReference type="Gene3D" id="1.10.10.10">
    <property type="entry name" value="Winged helix-like DNA-binding domain superfamily/Winged helix DNA-binding domain"/>
    <property type="match status" value="1"/>
</dbReference>